<dbReference type="Proteomes" id="UP000718793">
    <property type="component" value="Unassembled WGS sequence"/>
</dbReference>
<keyword evidence="2 6" id="KW-0808">Transferase</keyword>
<dbReference type="EMBL" id="JAHMHH010000001">
    <property type="protein sequence ID" value="MBU4692128.1"/>
    <property type="molecule type" value="Genomic_DNA"/>
</dbReference>
<dbReference type="InterPro" id="IPR045097">
    <property type="entry name" value="Thymidate_synth/dCMP_Mease"/>
</dbReference>
<dbReference type="CDD" id="cd00351">
    <property type="entry name" value="TS_Pyrimidine_HMase"/>
    <property type="match status" value="1"/>
</dbReference>
<comment type="caution">
    <text evidence="6">The sequence shown here is derived from an EMBL/GenBank/DDBJ whole genome shotgun (WGS) entry which is preliminary data.</text>
</comment>
<dbReference type="InterPro" id="IPR000398">
    <property type="entry name" value="Thymidylate_synthase"/>
</dbReference>
<dbReference type="HAMAP" id="MF_00008">
    <property type="entry name" value="Thymidy_synth_bact"/>
    <property type="match status" value="1"/>
</dbReference>
<dbReference type="InterPro" id="IPR020940">
    <property type="entry name" value="Thymidylate_synthase_AS"/>
</dbReference>
<organism evidence="6 7">
    <name type="scientific">Mycoplasma zalophi</name>
    <dbReference type="NCBI Taxonomy" id="191287"/>
    <lineage>
        <taxon>Bacteria</taxon>
        <taxon>Bacillati</taxon>
        <taxon>Mycoplasmatota</taxon>
        <taxon>Mollicutes</taxon>
        <taxon>Mycoplasmataceae</taxon>
        <taxon>Mycoplasma</taxon>
    </lineage>
</organism>
<evidence type="ECO:0000313" key="7">
    <source>
        <dbReference type="Proteomes" id="UP000718793"/>
    </source>
</evidence>
<dbReference type="GO" id="GO:0032259">
    <property type="term" value="P:methylation"/>
    <property type="evidence" value="ECO:0007669"/>
    <property type="project" value="UniProtKB-KW"/>
</dbReference>
<dbReference type="PANTHER" id="PTHR11548:SF9">
    <property type="entry name" value="THYMIDYLATE SYNTHASE"/>
    <property type="match status" value="1"/>
</dbReference>
<dbReference type="InterPro" id="IPR023451">
    <property type="entry name" value="Thymidate_synth/dCMP_Mease_dom"/>
</dbReference>
<feature type="binding site" evidence="2">
    <location>
        <position position="288"/>
    </location>
    <ligand>
        <name>(6R)-5,10-methylene-5,6,7,8-tetrahydrofolate</name>
        <dbReference type="ChEBI" id="CHEBI:15636"/>
    </ligand>
</feature>
<comment type="similarity">
    <text evidence="2">Belongs to the thymidylate synthase family. Bacterial-type ThyA subfamily.</text>
</comment>
<name>A0ABS6DPE3_9MOLU</name>
<keyword evidence="7" id="KW-1185">Reference proteome</keyword>
<dbReference type="GO" id="GO:0004799">
    <property type="term" value="F:thymidylate synthase activity"/>
    <property type="evidence" value="ECO:0007669"/>
    <property type="project" value="UniProtKB-EC"/>
</dbReference>
<comment type="pathway">
    <text evidence="2">Pyrimidine metabolism; dTTP biosynthesis.</text>
</comment>
<protein>
    <recommendedName>
        <fullName evidence="2 3">Thymidylate synthase</fullName>
        <shortName evidence="2">TS</shortName>
        <shortName evidence="2">TSase</shortName>
        <ecNumber evidence="2 3">2.1.1.45</ecNumber>
    </recommendedName>
</protein>
<comment type="subcellular location">
    <subcellularLocation>
        <location evidence="2">Cytoplasm</location>
    </subcellularLocation>
</comment>
<comment type="caution">
    <text evidence="2">Lacks conserved residue(s) required for the propagation of feature annotation.</text>
</comment>
<dbReference type="RefSeq" id="WP_216488438.1">
    <property type="nucleotide sequence ID" value="NZ_JAHMHH010000001.1"/>
</dbReference>
<feature type="binding site" evidence="2">
    <location>
        <begin position="150"/>
        <end position="151"/>
    </location>
    <ligand>
        <name>dUMP</name>
        <dbReference type="ChEBI" id="CHEBI:246422"/>
        <note>ligand shared between dimeric partners</note>
    </ligand>
</feature>
<proteinExistence type="inferred from homology"/>
<dbReference type="PANTHER" id="PTHR11548">
    <property type="entry name" value="THYMIDYLATE SYNTHASE 1"/>
    <property type="match status" value="1"/>
</dbReference>
<evidence type="ECO:0000256" key="2">
    <source>
        <dbReference type="HAMAP-Rule" id="MF_00008"/>
    </source>
</evidence>
<comment type="catalytic activity">
    <reaction evidence="2">
        <text>dUMP + (6R)-5,10-methylene-5,6,7,8-tetrahydrofolate = 7,8-dihydrofolate + dTMP</text>
        <dbReference type="Rhea" id="RHEA:12104"/>
        <dbReference type="ChEBI" id="CHEBI:15636"/>
        <dbReference type="ChEBI" id="CHEBI:57451"/>
        <dbReference type="ChEBI" id="CHEBI:63528"/>
        <dbReference type="ChEBI" id="CHEBI:246422"/>
        <dbReference type="EC" id="2.1.1.45"/>
    </reaction>
</comment>
<feature type="active site" description="Nucleophile" evidence="2">
    <location>
        <position position="170"/>
    </location>
</feature>
<feature type="domain" description="Thymidylate synthase/dCMP hydroxymethylase" evidence="5">
    <location>
        <begin position="2"/>
        <end position="289"/>
    </location>
</feature>
<reference evidence="6" key="1">
    <citation type="submission" date="2021-06" db="EMBL/GenBank/DDBJ databases">
        <title>Novel Mycoplasma species detected in California sea lions (Zalophus californianus) from the USA.</title>
        <authorList>
            <person name="Volokhov D.V."/>
            <person name="Furtak V.A."/>
            <person name="Zagorodnyaya T.A."/>
        </authorList>
    </citation>
    <scope>NUCLEOTIDE SEQUENCE [LARGE SCALE GENOMIC DNA]</scope>
    <source>
        <strain evidence="6">CSL 5346</strain>
    </source>
</reference>
<sequence>MKQYLDLLALVKTKGTKKDDRTNIGTISYFGTQTRYDLKKGFPLLTTKKMAWKSIVIELLWFLKGDTNIKYLVENNVNIWNEWPYENFKKSSEYNGETIKEFIQKIKESEDFANKFGNLGPVYGKQWRDFFGFDQIKKLVEDIKNNPFSRRHIISAWNPAEIDKMTLPPCHAFFQFYVNENKELSLQLYQRSGDLFLGVPFNIASYSLLLMMIAQVCDLKVGEFIHTIGDAHIYLNHLEQVNLQIQREPKKLPQVKLNPNVKSIFDFKFEDIKLEDYEFWPTIKAEVAV</sequence>
<dbReference type="NCBIfam" id="NF002496">
    <property type="entry name" value="PRK01827.1-2"/>
    <property type="match status" value="1"/>
</dbReference>
<feature type="binding site" description="in other chain" evidence="2">
    <location>
        <begin position="191"/>
        <end position="194"/>
    </location>
    <ligand>
        <name>dUMP</name>
        <dbReference type="ChEBI" id="CHEBI:246422"/>
        <note>ligand shared between dimeric partners</note>
    </ligand>
</feature>
<feature type="binding site" description="in other chain" evidence="2">
    <location>
        <begin position="232"/>
        <end position="234"/>
    </location>
    <ligand>
        <name>dUMP</name>
        <dbReference type="ChEBI" id="CHEBI:246422"/>
        <note>ligand shared between dimeric partners</note>
    </ligand>
</feature>
<keyword evidence="1 2" id="KW-0963">Cytoplasm</keyword>
<evidence type="ECO:0000256" key="4">
    <source>
        <dbReference type="PROSITE-ProRule" id="PRU10016"/>
    </source>
</evidence>
<dbReference type="EC" id="2.1.1.45" evidence="2 3"/>
<evidence type="ECO:0000256" key="1">
    <source>
        <dbReference type="ARBA" id="ARBA00022490"/>
    </source>
</evidence>
<feature type="binding site" description="in other chain" evidence="2">
    <location>
        <position position="202"/>
    </location>
    <ligand>
        <name>dUMP</name>
        <dbReference type="ChEBI" id="CHEBI:246422"/>
        <note>ligand shared between dimeric partners</note>
    </ligand>
</feature>
<feature type="binding site" description="in other chain" evidence="2">
    <location>
        <position position="21"/>
    </location>
    <ligand>
        <name>dUMP</name>
        <dbReference type="ChEBI" id="CHEBI:246422"/>
        <note>ligand shared between dimeric partners</note>
    </ligand>
</feature>
<feature type="binding site" evidence="2">
    <location>
        <position position="194"/>
    </location>
    <ligand>
        <name>(6R)-5,10-methylene-5,6,7,8-tetrahydrofolate</name>
        <dbReference type="ChEBI" id="CHEBI:15636"/>
    </ligand>
</feature>
<evidence type="ECO:0000256" key="3">
    <source>
        <dbReference type="NCBIfam" id="TIGR03284"/>
    </source>
</evidence>
<evidence type="ECO:0000313" key="6">
    <source>
        <dbReference type="EMBL" id="MBU4692128.1"/>
    </source>
</evidence>
<dbReference type="NCBIfam" id="TIGR03284">
    <property type="entry name" value="thym_sym"/>
    <property type="match status" value="1"/>
</dbReference>
<accession>A0ABS6DPE3</accession>
<comment type="subunit">
    <text evidence="2">Homodimer.</text>
</comment>
<gene>
    <name evidence="2" type="primary">thyA</name>
    <name evidence="6" type="ORF">KQ875_00755</name>
</gene>
<comment type="function">
    <text evidence="2">Catalyzes the reductive methylation of 2'-deoxyuridine-5'-monophosphate (dUMP) to 2'-deoxythymidine-5'-monophosphate (dTMP) while utilizing 5,10-methylenetetrahydrofolate (mTHF) as the methyl donor and reductant in the reaction, yielding dihydrofolate (DHF) as a by-product. This enzymatic reaction provides an intracellular de novo source of dTMP, an essential precursor for DNA biosynthesis.</text>
</comment>
<feature type="active site" evidence="4">
    <location>
        <position position="170"/>
    </location>
</feature>
<evidence type="ECO:0000259" key="5">
    <source>
        <dbReference type="Pfam" id="PF00303"/>
    </source>
</evidence>
<keyword evidence="2 6" id="KW-0489">Methyltransferase</keyword>
<dbReference type="NCBIfam" id="NF002497">
    <property type="entry name" value="PRK01827.1-3"/>
    <property type="match status" value="1"/>
</dbReference>
<dbReference type="Pfam" id="PF00303">
    <property type="entry name" value="Thymidylat_synt"/>
    <property type="match status" value="1"/>
</dbReference>
<dbReference type="PROSITE" id="PS00091">
    <property type="entry name" value="THYMIDYLATE_SYNTHASE"/>
    <property type="match status" value="1"/>
</dbReference>
<keyword evidence="2" id="KW-0545">Nucleotide biosynthesis</keyword>